<dbReference type="SUPFAM" id="SSF82185">
    <property type="entry name" value="Histone H3 K4-specific methyltransferase SET7/9 N-terminal domain"/>
    <property type="match status" value="1"/>
</dbReference>
<dbReference type="Proteomes" id="UP000254737">
    <property type="component" value="Unassembled WGS sequence"/>
</dbReference>
<dbReference type="EMBL" id="UFXS01000001">
    <property type="protein sequence ID" value="STD59027.1"/>
    <property type="molecule type" value="Genomic_DNA"/>
</dbReference>
<evidence type="ECO:0000313" key="2">
    <source>
        <dbReference type="EMBL" id="STD59027.1"/>
    </source>
</evidence>
<accession>A0A376GKW1</accession>
<dbReference type="AlphaFoldDB" id="A0A376GKW1"/>
<dbReference type="RefSeq" id="WP_115000986.1">
    <property type="nucleotide sequence ID" value="NZ_RHPN01000005.1"/>
</dbReference>
<dbReference type="Gene3D" id="3.90.930.1">
    <property type="match status" value="1"/>
</dbReference>
<evidence type="ECO:0000313" key="3">
    <source>
        <dbReference type="Proteomes" id="UP000254737"/>
    </source>
</evidence>
<sequence length="165" mass="18927">MKLSFLILCLMIICSCSTKVRTELSDGEYKIEHFINDSIKQGKSTIYFSNGKIQRIINYRNNVINGKMKFYHNNGNLASKTIFKDGIVKDKFYNFHLNGKPYNTYVFKDNKLSDIENCFDGNSNKLDCGTLHQGNGTIKQYDLSGKLIAVDYMKNGKYQKTDSIN</sequence>
<dbReference type="Proteomes" id="UP000267844">
    <property type="component" value="Unassembled WGS sequence"/>
</dbReference>
<organism evidence="2 3">
    <name type="scientific">Empedobacter falsenii</name>
    <dbReference type="NCBI Taxonomy" id="343874"/>
    <lineage>
        <taxon>Bacteria</taxon>
        <taxon>Pseudomonadati</taxon>
        <taxon>Bacteroidota</taxon>
        <taxon>Flavobacteriia</taxon>
        <taxon>Flavobacteriales</taxon>
        <taxon>Weeksellaceae</taxon>
        <taxon>Empedobacter</taxon>
    </lineage>
</organism>
<reference evidence="2 3" key="1">
    <citation type="submission" date="2018-06" db="EMBL/GenBank/DDBJ databases">
        <authorList>
            <consortium name="Pathogen Informatics"/>
            <person name="Doyle S."/>
        </authorList>
    </citation>
    <scope>NUCLEOTIDE SEQUENCE [LARGE SCALE GENOMIC DNA]</scope>
    <source>
        <strain evidence="2 3">NCTC13456</strain>
    </source>
</reference>
<reference evidence="1 4" key="2">
    <citation type="submission" date="2018-10" db="EMBL/GenBank/DDBJ databases">
        <title>Transmission dynamics of multidrug resistant bacteria on intensive care unit surfaces.</title>
        <authorList>
            <person name="D'Souza A.W."/>
            <person name="Potter R.F."/>
            <person name="Wallace M."/>
            <person name="Shupe A."/>
            <person name="Patel S."/>
            <person name="Sun S."/>
            <person name="Gul D."/>
            <person name="Kwon J.H."/>
            <person name="Andleeb S."/>
            <person name="Burnham C.-A.D."/>
            <person name="Dantas G."/>
        </authorList>
    </citation>
    <scope>NUCLEOTIDE SEQUENCE [LARGE SCALE GENOMIC DNA]</scope>
    <source>
        <strain evidence="1 4">WF_348</strain>
    </source>
</reference>
<dbReference type="Pfam" id="PF07661">
    <property type="entry name" value="MORN_2"/>
    <property type="match status" value="2"/>
</dbReference>
<name>A0A376GKW1_9FLAO</name>
<dbReference type="EMBL" id="RHPO01000005">
    <property type="protein sequence ID" value="RRT93221.1"/>
    <property type="molecule type" value="Genomic_DNA"/>
</dbReference>
<evidence type="ECO:0000313" key="4">
    <source>
        <dbReference type="Proteomes" id="UP000267844"/>
    </source>
</evidence>
<dbReference type="InterPro" id="IPR011652">
    <property type="entry name" value="MORN_2"/>
</dbReference>
<protein>
    <submittedName>
        <fullName evidence="2">MORN repeat variant</fullName>
    </submittedName>
</protein>
<proteinExistence type="predicted"/>
<gene>
    <name evidence="1" type="ORF">EGI89_04385</name>
    <name evidence="2" type="ORF">NCTC13456_02656</name>
</gene>
<dbReference type="PROSITE" id="PS51257">
    <property type="entry name" value="PROKAR_LIPOPROTEIN"/>
    <property type="match status" value="1"/>
</dbReference>
<evidence type="ECO:0000313" key="1">
    <source>
        <dbReference type="EMBL" id="RRT93221.1"/>
    </source>
</evidence>